<proteinExistence type="inferred from homology"/>
<dbReference type="InterPro" id="IPR003680">
    <property type="entry name" value="Flavodoxin_fold"/>
</dbReference>
<dbReference type="Proteomes" id="UP000831327">
    <property type="component" value="Chromosome"/>
</dbReference>
<dbReference type="Pfam" id="PF02525">
    <property type="entry name" value="Flavodoxin_2"/>
    <property type="match status" value="1"/>
</dbReference>
<organism evidence="4 5">
    <name type="scientific">Roseomonas fluvialis</name>
    <dbReference type="NCBI Taxonomy" id="1750527"/>
    <lineage>
        <taxon>Bacteria</taxon>
        <taxon>Pseudomonadati</taxon>
        <taxon>Pseudomonadota</taxon>
        <taxon>Alphaproteobacteria</taxon>
        <taxon>Acetobacterales</taxon>
        <taxon>Roseomonadaceae</taxon>
        <taxon>Roseomonas</taxon>
    </lineage>
</organism>
<evidence type="ECO:0000313" key="4">
    <source>
        <dbReference type="EMBL" id="BDG75183.1"/>
    </source>
</evidence>
<feature type="domain" description="Flavodoxin-like fold" evidence="3">
    <location>
        <begin position="1"/>
        <end position="135"/>
    </location>
</feature>
<protein>
    <submittedName>
        <fullName evidence="4">NAD(P)H dehydrogenase (Quinone)</fullName>
    </submittedName>
</protein>
<dbReference type="PANTHER" id="PTHR10204">
    <property type="entry name" value="NAD P H OXIDOREDUCTASE-RELATED"/>
    <property type="match status" value="1"/>
</dbReference>
<evidence type="ECO:0000256" key="1">
    <source>
        <dbReference type="ARBA" id="ARBA00006252"/>
    </source>
</evidence>
<evidence type="ECO:0000256" key="2">
    <source>
        <dbReference type="ARBA" id="ARBA00023002"/>
    </source>
</evidence>
<dbReference type="PANTHER" id="PTHR10204:SF34">
    <property type="entry name" value="NAD(P)H DEHYDROGENASE [QUINONE] 1 ISOFORM 1"/>
    <property type="match status" value="1"/>
</dbReference>
<keyword evidence="5" id="KW-1185">Reference proteome</keyword>
<name>A0ABN6PCE3_9PROT</name>
<dbReference type="RefSeq" id="WP_244457273.1">
    <property type="nucleotide sequence ID" value="NZ_AP025637.1"/>
</dbReference>
<comment type="similarity">
    <text evidence="1">Belongs to the NAD(P)H dehydrogenase (quinone) family.</text>
</comment>
<gene>
    <name evidence="4" type="ORF">Rmf_51120</name>
</gene>
<reference evidence="4 5" key="1">
    <citation type="journal article" date="2016" name="Microbes Environ.">
        <title>Phylogenetically diverse aerobic anoxygenic phototrophic bacteria isolated from epilithic biofilms in Tama river, Japan.</title>
        <authorList>
            <person name="Hirose S."/>
            <person name="Matsuura K."/>
            <person name="Haruta S."/>
        </authorList>
    </citation>
    <scope>NUCLEOTIDE SEQUENCE [LARGE SCALE GENOMIC DNA]</scope>
    <source>
        <strain evidence="4 5">S08</strain>
    </source>
</reference>
<evidence type="ECO:0000313" key="5">
    <source>
        <dbReference type="Proteomes" id="UP000831327"/>
    </source>
</evidence>
<accession>A0ABN6PCE3</accession>
<sequence>MRVLMIHCHPRADSYSAALRDTAAAALKAAGHAVDIRDLYAEGFAAALSAEERARYHTEGDNEAGIEDHVAALRWAEALVLVYPTWWYGMPALLKGWFDRVWSPGVAFRLGAGAIEPLLTNIKRIGVVTTYGSPSWLLWYIGWPDRKLIGRGIRRLCAKGCGLDWVYLNAMDQRKPAELDAFVVKVRNHFSRW</sequence>
<dbReference type="SUPFAM" id="SSF52218">
    <property type="entry name" value="Flavoproteins"/>
    <property type="match status" value="1"/>
</dbReference>
<keyword evidence="2" id="KW-0560">Oxidoreductase</keyword>
<dbReference type="Gene3D" id="3.40.50.360">
    <property type="match status" value="1"/>
</dbReference>
<dbReference type="EMBL" id="AP025637">
    <property type="protein sequence ID" value="BDG75183.1"/>
    <property type="molecule type" value="Genomic_DNA"/>
</dbReference>
<dbReference type="InterPro" id="IPR029039">
    <property type="entry name" value="Flavoprotein-like_sf"/>
</dbReference>
<evidence type="ECO:0000259" key="3">
    <source>
        <dbReference type="Pfam" id="PF02525"/>
    </source>
</evidence>
<dbReference type="InterPro" id="IPR051545">
    <property type="entry name" value="NAD(P)H_dehydrogenase_qn"/>
</dbReference>